<dbReference type="RefSeq" id="WP_213494716.1">
    <property type="nucleotide sequence ID" value="NZ_CP074694.1"/>
</dbReference>
<dbReference type="KEGG" id="tsph:KIH39_18530"/>
<evidence type="ECO:0000313" key="4">
    <source>
        <dbReference type="Proteomes" id="UP000676194"/>
    </source>
</evidence>
<dbReference type="PANTHER" id="PTHR48081">
    <property type="entry name" value="AB HYDROLASE SUPERFAMILY PROTEIN C4A8.06C"/>
    <property type="match status" value="1"/>
</dbReference>
<evidence type="ECO:0000256" key="1">
    <source>
        <dbReference type="ARBA" id="ARBA00022801"/>
    </source>
</evidence>
<evidence type="ECO:0000259" key="2">
    <source>
        <dbReference type="Pfam" id="PF07859"/>
    </source>
</evidence>
<dbReference type="Pfam" id="PF07859">
    <property type="entry name" value="Abhydrolase_3"/>
    <property type="match status" value="1"/>
</dbReference>
<dbReference type="Proteomes" id="UP000676194">
    <property type="component" value="Chromosome"/>
</dbReference>
<organism evidence="3 4">
    <name type="scientific">Telmatocola sphagniphila</name>
    <dbReference type="NCBI Taxonomy" id="1123043"/>
    <lineage>
        <taxon>Bacteria</taxon>
        <taxon>Pseudomonadati</taxon>
        <taxon>Planctomycetota</taxon>
        <taxon>Planctomycetia</taxon>
        <taxon>Gemmatales</taxon>
        <taxon>Gemmataceae</taxon>
    </lineage>
</organism>
<dbReference type="EMBL" id="CP074694">
    <property type="protein sequence ID" value="QVL30834.1"/>
    <property type="molecule type" value="Genomic_DNA"/>
</dbReference>
<feature type="domain" description="Alpha/beta hydrolase fold-3" evidence="2">
    <location>
        <begin position="73"/>
        <end position="273"/>
    </location>
</feature>
<accession>A0A8E6B3W8</accession>
<dbReference type="GO" id="GO:0016787">
    <property type="term" value="F:hydrolase activity"/>
    <property type="evidence" value="ECO:0007669"/>
    <property type="project" value="UniProtKB-KW"/>
</dbReference>
<name>A0A8E6B3W8_9BACT</name>
<keyword evidence="4" id="KW-1185">Reference proteome</keyword>
<sequence>MASLSARIVDSLLRMLQVNRLGNHFFEKLYPYISTNCKPLGGLRRRHELSEYSLQGRPVYTIQPRDQIASRHVLYLHGGAYFNGFLPVQWQFVDRLITAANCSVTAPDTPLAPKSSSRDIFAMVQPIYEELLREVGSENLIVMGDSSGGGLALALMMKARDKGLDQPKDLILLSPWLDVTMTNPDIPGVAQNDPYLGLKACIVAGQRYAQEDDPTDPSISPIYGDLRGLCPIHLFVGTHDIMLPDCRKLRNLADLAGASLNYREYPKMIHDWMMLNLPESQNALQQIVAIVNSNGA</sequence>
<reference evidence="3" key="1">
    <citation type="submission" date="2021-05" db="EMBL/GenBank/DDBJ databases">
        <title>Complete genome sequence of the cellulolytic planctomycete Telmatocola sphagniphila SP2T and characterization of the first cellulase from planctomycetes.</title>
        <authorList>
            <person name="Rakitin A.L."/>
            <person name="Beletsky A.V."/>
            <person name="Naumoff D.G."/>
            <person name="Kulichevskaya I.S."/>
            <person name="Mardanov A.V."/>
            <person name="Ravin N.V."/>
            <person name="Dedysh S.N."/>
        </authorList>
    </citation>
    <scope>NUCLEOTIDE SEQUENCE</scope>
    <source>
        <strain evidence="3">SP2T</strain>
    </source>
</reference>
<dbReference type="Gene3D" id="3.40.50.1820">
    <property type="entry name" value="alpha/beta hydrolase"/>
    <property type="match status" value="1"/>
</dbReference>
<dbReference type="InterPro" id="IPR050300">
    <property type="entry name" value="GDXG_lipolytic_enzyme"/>
</dbReference>
<gene>
    <name evidence="3" type="ORF">KIH39_18530</name>
</gene>
<proteinExistence type="predicted"/>
<dbReference type="AlphaFoldDB" id="A0A8E6B3W8"/>
<dbReference type="InterPro" id="IPR013094">
    <property type="entry name" value="AB_hydrolase_3"/>
</dbReference>
<keyword evidence="1 3" id="KW-0378">Hydrolase</keyword>
<protein>
    <submittedName>
        <fullName evidence="3">Alpha/beta hydrolase</fullName>
    </submittedName>
</protein>
<dbReference type="PANTHER" id="PTHR48081:SF8">
    <property type="entry name" value="ALPHA_BETA HYDROLASE FOLD-3 DOMAIN-CONTAINING PROTEIN-RELATED"/>
    <property type="match status" value="1"/>
</dbReference>
<dbReference type="InterPro" id="IPR029058">
    <property type="entry name" value="AB_hydrolase_fold"/>
</dbReference>
<dbReference type="SUPFAM" id="SSF53474">
    <property type="entry name" value="alpha/beta-Hydrolases"/>
    <property type="match status" value="1"/>
</dbReference>
<evidence type="ECO:0000313" key="3">
    <source>
        <dbReference type="EMBL" id="QVL30834.1"/>
    </source>
</evidence>